<dbReference type="RefSeq" id="WP_087387040.1">
    <property type="nucleotide sequence ID" value="NZ_CP043529.1"/>
</dbReference>
<feature type="region of interest" description="Disordered" evidence="1">
    <location>
        <begin position="123"/>
        <end position="169"/>
    </location>
</feature>
<name>A0A5P3AZC0_PHOVU</name>
<dbReference type="Proteomes" id="UP000326091">
    <property type="component" value="Chromosome"/>
</dbReference>
<evidence type="ECO:0000313" key="3">
    <source>
        <dbReference type="Proteomes" id="UP000326091"/>
    </source>
</evidence>
<reference evidence="2 3" key="1">
    <citation type="submission" date="2019-09" db="EMBL/GenBank/DDBJ databases">
        <title>Commensal-derived Metabolites Govern Vibrio cholerae Pathogenesis in Host.</title>
        <authorList>
            <person name="Yoon S.S."/>
            <person name="Yoon M.Y."/>
        </authorList>
    </citation>
    <scope>NUCLEOTIDE SEQUENCE [LARGE SCALE GENOMIC DNA]</scope>
    <source>
        <strain evidence="2 3">VIC01</strain>
    </source>
</reference>
<sequence>MADFKNQKERLLLFLKHKGLKNAVFEKMMGLSNGYINSMRKGLGYDKLEQISISFPELNIGWLLTGEGSMLKDENSNLRSTLVPTLETRINVSQQEKAVPYYMYKDLQEENRKLEREIGRLENELDNLKKQQQESPTTNSSSHAETAPKKRSSSRISGSSAQTDALTIK</sequence>
<evidence type="ECO:0000256" key="1">
    <source>
        <dbReference type="SAM" id="MobiDB-lite"/>
    </source>
</evidence>
<evidence type="ECO:0000313" key="2">
    <source>
        <dbReference type="EMBL" id="QEW38600.1"/>
    </source>
</evidence>
<organism evidence="2 3">
    <name type="scientific">Phocaeicola vulgatus</name>
    <name type="common">Bacteroides vulgatus</name>
    <dbReference type="NCBI Taxonomy" id="821"/>
    <lineage>
        <taxon>Bacteria</taxon>
        <taxon>Pseudomonadati</taxon>
        <taxon>Bacteroidota</taxon>
        <taxon>Bacteroidia</taxon>
        <taxon>Bacteroidales</taxon>
        <taxon>Bacteroidaceae</taxon>
        <taxon>Phocaeicola</taxon>
    </lineage>
</organism>
<protein>
    <submittedName>
        <fullName evidence="2">Uncharacterized protein</fullName>
    </submittedName>
</protein>
<proteinExistence type="predicted"/>
<feature type="compositionally biased region" description="Polar residues" evidence="1">
    <location>
        <begin position="133"/>
        <end position="144"/>
    </location>
</feature>
<dbReference type="AlphaFoldDB" id="A0A5P3AZC0"/>
<gene>
    <name evidence="2" type="ORF">VIC01_04244</name>
</gene>
<dbReference type="EMBL" id="CP043529">
    <property type="protein sequence ID" value="QEW38600.1"/>
    <property type="molecule type" value="Genomic_DNA"/>
</dbReference>
<feature type="compositionally biased region" description="Basic and acidic residues" evidence="1">
    <location>
        <begin position="123"/>
        <end position="132"/>
    </location>
</feature>
<accession>A0A5P3AZC0</accession>